<protein>
    <submittedName>
        <fullName evidence="2">Uncharacterized protein</fullName>
    </submittedName>
</protein>
<evidence type="ECO:0000313" key="2">
    <source>
        <dbReference type="EMBL" id="SFB15429.1"/>
    </source>
</evidence>
<organism evidence="2 3">
    <name type="scientific">Clostridium frigidicarnis</name>
    <dbReference type="NCBI Taxonomy" id="84698"/>
    <lineage>
        <taxon>Bacteria</taxon>
        <taxon>Bacillati</taxon>
        <taxon>Bacillota</taxon>
        <taxon>Clostridia</taxon>
        <taxon>Eubacteriales</taxon>
        <taxon>Clostridiaceae</taxon>
        <taxon>Clostridium</taxon>
    </lineage>
</organism>
<dbReference type="Proteomes" id="UP000198619">
    <property type="component" value="Unassembled WGS sequence"/>
</dbReference>
<evidence type="ECO:0000256" key="1">
    <source>
        <dbReference type="SAM" id="MobiDB-lite"/>
    </source>
</evidence>
<dbReference type="PROSITE" id="PS51257">
    <property type="entry name" value="PROKAR_LIPOPROTEIN"/>
    <property type="match status" value="1"/>
</dbReference>
<feature type="region of interest" description="Disordered" evidence="1">
    <location>
        <begin position="218"/>
        <end position="238"/>
    </location>
</feature>
<dbReference type="RefSeq" id="WP_090041220.1">
    <property type="nucleotide sequence ID" value="NZ_FOKI01000014.1"/>
</dbReference>
<reference evidence="2 3" key="1">
    <citation type="submission" date="2016-10" db="EMBL/GenBank/DDBJ databases">
        <authorList>
            <person name="de Groot N.N."/>
        </authorList>
    </citation>
    <scope>NUCLEOTIDE SEQUENCE [LARGE SCALE GENOMIC DNA]</scope>
    <source>
        <strain evidence="2 3">DSM 12271</strain>
    </source>
</reference>
<evidence type="ECO:0000313" key="3">
    <source>
        <dbReference type="Proteomes" id="UP000198619"/>
    </source>
</evidence>
<dbReference type="AlphaFoldDB" id="A0A1I0YPW6"/>
<dbReference type="STRING" id="84698.SAMN04488528_101477"/>
<dbReference type="OrthoDB" id="1950593at2"/>
<sequence length="346" mass="39336">MKKGSYIIMILSIICILVSCSSGKQHNDNEFNSREAQDVLEKYMDAIELNDLDKAKTFLADEQLEKLKTPEKSKLKTSGWNMEDSMLAGSAALFKVSSSSFLDENPYSVVEEVSIKVEKIDDEYKISDIGATNIKEAFMDKDEIRLRQKDAVKTQLVIDLEKMPSYTYYKDDVAKFNKIDVPRESFDVISLSFSGNKMAISSSDKASYVGIVEIEDSVPTEGEEQGQQSSGESKKMTPKEIPIGKKITNIDLVDDVKIKEMAFCKREKFLAVQYEGNEKFLKCYNAESGEVVSKTLEEEFPKSKYDVVFSKFKLDKLIFDVKSKQGEDEKDGNYEMELEDFEIEKL</sequence>
<proteinExistence type="predicted"/>
<gene>
    <name evidence="2" type="ORF">SAMN04488528_101477</name>
</gene>
<keyword evidence="3" id="KW-1185">Reference proteome</keyword>
<accession>A0A1I0YPW6</accession>
<dbReference type="EMBL" id="FOKI01000014">
    <property type="protein sequence ID" value="SFB15429.1"/>
    <property type="molecule type" value="Genomic_DNA"/>
</dbReference>
<name>A0A1I0YPW6_9CLOT</name>